<accession>A0ABR9C6A9</accession>
<dbReference type="EMBL" id="JACYXJ010000002">
    <property type="protein sequence ID" value="MBD8875410.1"/>
    <property type="molecule type" value="Genomic_DNA"/>
</dbReference>
<gene>
    <name evidence="1" type="ORF">IG617_03820</name>
</gene>
<comment type="caution">
    <text evidence="1">The sequence shown here is derived from an EMBL/GenBank/DDBJ whole genome shotgun (WGS) entry which is preliminary data.</text>
</comment>
<dbReference type="RefSeq" id="WP_192107520.1">
    <property type="nucleotide sequence ID" value="NZ_JACYXJ010000002.1"/>
</dbReference>
<evidence type="ECO:0000313" key="2">
    <source>
        <dbReference type="Proteomes" id="UP000615687"/>
    </source>
</evidence>
<name>A0ABR9C6A9_9HYPH</name>
<keyword evidence="2" id="KW-1185">Reference proteome</keyword>
<reference evidence="1 2" key="1">
    <citation type="submission" date="2020-09" db="EMBL/GenBank/DDBJ databases">
        <title>The genome sequence of type strain Labrenzia polysiphoniae KACC 19711.</title>
        <authorList>
            <person name="Liu Y."/>
        </authorList>
    </citation>
    <scope>NUCLEOTIDE SEQUENCE [LARGE SCALE GENOMIC DNA]</scope>
    <source>
        <strain evidence="1 2">KACC 19711</strain>
    </source>
</reference>
<evidence type="ECO:0000313" key="1">
    <source>
        <dbReference type="EMBL" id="MBD8875410.1"/>
    </source>
</evidence>
<protein>
    <submittedName>
        <fullName evidence="1">Uncharacterized protein</fullName>
    </submittedName>
</protein>
<dbReference type="Proteomes" id="UP000615687">
    <property type="component" value="Unassembled WGS sequence"/>
</dbReference>
<proteinExistence type="predicted"/>
<organism evidence="1 2">
    <name type="scientific">Roseibium polysiphoniae</name>
    <dbReference type="NCBI Taxonomy" id="2571221"/>
    <lineage>
        <taxon>Bacteria</taxon>
        <taxon>Pseudomonadati</taxon>
        <taxon>Pseudomonadota</taxon>
        <taxon>Alphaproteobacteria</taxon>
        <taxon>Hyphomicrobiales</taxon>
        <taxon>Stappiaceae</taxon>
        <taxon>Roseibium</taxon>
    </lineage>
</organism>
<sequence>MEIKIEISGEISAQQGVDIAELEADLRAETLDFTKHIQTDEPVIRKTLAPEGAQSEFELIQFLIELAKEPMAIKAALNALIYGVNEIASARSKSSQDVPEAEKSVRVKVLQKEIALPASVAVIKQFIEELTKDG</sequence>